<feature type="domain" description="Carbohydrate kinase PfkB" evidence="3">
    <location>
        <begin position="187"/>
        <end position="280"/>
    </location>
</feature>
<keyword evidence="2 4" id="KW-0418">Kinase</keyword>
<dbReference type="EMBL" id="VRSW01000001">
    <property type="protein sequence ID" value="TXK06630.1"/>
    <property type="molecule type" value="Genomic_DNA"/>
</dbReference>
<dbReference type="InterPro" id="IPR002173">
    <property type="entry name" value="Carboh/pur_kinase_PfkB_CS"/>
</dbReference>
<dbReference type="PANTHER" id="PTHR10584:SF166">
    <property type="entry name" value="RIBOKINASE"/>
    <property type="match status" value="1"/>
</dbReference>
<evidence type="ECO:0000256" key="1">
    <source>
        <dbReference type="ARBA" id="ARBA00022679"/>
    </source>
</evidence>
<gene>
    <name evidence="4" type="ORF">FVP60_06725</name>
</gene>
<dbReference type="Pfam" id="PF00294">
    <property type="entry name" value="PfkB"/>
    <property type="match status" value="1"/>
</dbReference>
<sequence length="291" mass="30859">MDNTSPRVVVFGPASWNQMVMLDRLPEPVPHMQFANDSWHTVGGTSAGKALHLTSLGVDPMLHTLLANDGDGRRVADALRGAGVALTVHEADRTERHLNLMTPHGERVSLYLATPAPATVHQQAELLAALRGSDHAVIDLTETGRLLIARVREAEHPPTIWVDLHDYDGMADFHEPFLRAADVVFMNGDATDDPEALIRSCVARGPALAVCTLGAEGSIAVAVDGTTARVKAEPIVDIVDTNGAGDAFMAGFLAAHIAGATLNESLAAAARQARTALETKHLHPLLDAIEG</sequence>
<reference evidence="4 5" key="1">
    <citation type="submission" date="2019-08" db="EMBL/GenBank/DDBJ databases">
        <authorList>
            <person name="Dong K."/>
        </authorList>
    </citation>
    <scope>NUCLEOTIDE SEQUENCE [LARGE SCALE GENOMIC DNA]</scope>
    <source>
        <strain evidence="4 5">M4-8</strain>
    </source>
</reference>
<keyword evidence="5" id="KW-1185">Reference proteome</keyword>
<dbReference type="RefSeq" id="WP_147825434.1">
    <property type="nucleotide sequence ID" value="NZ_BAAARG010000001.1"/>
</dbReference>
<dbReference type="InterPro" id="IPR011611">
    <property type="entry name" value="PfkB_dom"/>
</dbReference>
<keyword evidence="1" id="KW-0808">Transferase</keyword>
<dbReference type="SUPFAM" id="SSF53613">
    <property type="entry name" value="Ribokinase-like"/>
    <property type="match status" value="1"/>
</dbReference>
<evidence type="ECO:0000259" key="3">
    <source>
        <dbReference type="Pfam" id="PF00294"/>
    </source>
</evidence>
<dbReference type="Proteomes" id="UP000321196">
    <property type="component" value="Unassembled WGS sequence"/>
</dbReference>
<protein>
    <submittedName>
        <fullName evidence="4">Carbohydrate kinase family protein</fullName>
    </submittedName>
</protein>
<proteinExistence type="predicted"/>
<organism evidence="4 5">
    <name type="scientific">Microbacterium mitrae</name>
    <dbReference type="NCBI Taxonomy" id="664640"/>
    <lineage>
        <taxon>Bacteria</taxon>
        <taxon>Bacillati</taxon>
        <taxon>Actinomycetota</taxon>
        <taxon>Actinomycetes</taxon>
        <taxon>Micrococcales</taxon>
        <taxon>Microbacteriaceae</taxon>
        <taxon>Microbacterium</taxon>
    </lineage>
</organism>
<comment type="caution">
    <text evidence="4">The sequence shown here is derived from an EMBL/GenBank/DDBJ whole genome shotgun (WGS) entry which is preliminary data.</text>
</comment>
<evidence type="ECO:0000313" key="5">
    <source>
        <dbReference type="Proteomes" id="UP000321196"/>
    </source>
</evidence>
<dbReference type="OrthoDB" id="9808601at2"/>
<dbReference type="Gene3D" id="3.40.1190.20">
    <property type="match status" value="1"/>
</dbReference>
<accession>A0A5C8HR51</accession>
<dbReference type="InterPro" id="IPR029056">
    <property type="entry name" value="Ribokinase-like"/>
</dbReference>
<dbReference type="AlphaFoldDB" id="A0A5C8HR51"/>
<evidence type="ECO:0000256" key="2">
    <source>
        <dbReference type="ARBA" id="ARBA00022777"/>
    </source>
</evidence>
<dbReference type="PANTHER" id="PTHR10584">
    <property type="entry name" value="SUGAR KINASE"/>
    <property type="match status" value="1"/>
</dbReference>
<dbReference type="PROSITE" id="PS00584">
    <property type="entry name" value="PFKB_KINASES_2"/>
    <property type="match status" value="1"/>
</dbReference>
<dbReference type="GO" id="GO:0016301">
    <property type="term" value="F:kinase activity"/>
    <property type="evidence" value="ECO:0007669"/>
    <property type="project" value="UniProtKB-KW"/>
</dbReference>
<name>A0A5C8HR51_9MICO</name>
<evidence type="ECO:0000313" key="4">
    <source>
        <dbReference type="EMBL" id="TXK06630.1"/>
    </source>
</evidence>